<evidence type="ECO:0000256" key="6">
    <source>
        <dbReference type="SAM" id="Phobius"/>
    </source>
</evidence>
<evidence type="ECO:0000256" key="1">
    <source>
        <dbReference type="ARBA" id="ARBA00004141"/>
    </source>
</evidence>
<feature type="transmembrane region" description="Helical" evidence="6">
    <location>
        <begin position="370"/>
        <end position="392"/>
    </location>
</feature>
<evidence type="ECO:0000256" key="3">
    <source>
        <dbReference type="ARBA" id="ARBA00022989"/>
    </source>
</evidence>
<evidence type="ECO:0000256" key="5">
    <source>
        <dbReference type="SAM" id="MobiDB-lite"/>
    </source>
</evidence>
<evidence type="ECO:0000313" key="8">
    <source>
        <dbReference type="Proteomes" id="UP000887564"/>
    </source>
</evidence>
<sequence>MLPSDHFTCMTIETLKLCWGLKGPKAACVSGGKSLRETRIFDCRFERFCAVALDITEHGRLCCFDRDIYSPVRAFIPTKTHITRFVGDARLDLNDPLAAPYSVSEGRLNKPKKVVKLDEPMKEDTTPLSEPANIHRQAQSPTTHTAVQTLNERKDVLEMWVLILHGLAYGMMVGIPPIYGIYTGIVGPLVYTFLGTSHQASTGAYAIISLMVGSVVEQASNGVVLGLLNAGLLAVWLSDQLVEGLTSGAAVHVLFSQLKSMTGMRNLPRTSDNFGIIKFAICFTRNMNTISYQTAICSFICCGCLLFSKMIVDPVLKPWMKIKFPMELLVVVFSIVLSYLGSGTPFDLNIAIVGEIEAGMKAPTMHDFSYTDAVICSAFSIAIVSFVIHIALAKLVAKGLNYQVNANQVLVFYLRSFLCFSYLTASRLPRYLWEICNFLVVE</sequence>
<organism evidence="8 9">
    <name type="scientific">Parascaris equorum</name>
    <name type="common">Equine roundworm</name>
    <dbReference type="NCBI Taxonomy" id="6256"/>
    <lineage>
        <taxon>Eukaryota</taxon>
        <taxon>Metazoa</taxon>
        <taxon>Ecdysozoa</taxon>
        <taxon>Nematoda</taxon>
        <taxon>Chromadorea</taxon>
        <taxon>Rhabditida</taxon>
        <taxon>Spirurina</taxon>
        <taxon>Ascaridomorpha</taxon>
        <taxon>Ascaridoidea</taxon>
        <taxon>Ascarididae</taxon>
        <taxon>Parascaris</taxon>
    </lineage>
</organism>
<feature type="region of interest" description="Disordered" evidence="5">
    <location>
        <begin position="120"/>
        <end position="144"/>
    </location>
</feature>
<dbReference type="PANTHER" id="PTHR11814">
    <property type="entry name" value="SULFATE TRANSPORTER"/>
    <property type="match status" value="1"/>
</dbReference>
<dbReference type="WBParaSite" id="PEQ_0000772401-mRNA-1">
    <property type="protein sequence ID" value="PEQ_0000772401-mRNA-1"/>
    <property type="gene ID" value="PEQ_0000772401"/>
</dbReference>
<name>A0A914RMJ1_PAREQ</name>
<dbReference type="GO" id="GO:0016020">
    <property type="term" value="C:membrane"/>
    <property type="evidence" value="ECO:0007669"/>
    <property type="project" value="UniProtKB-SubCell"/>
</dbReference>
<feature type="domain" description="SLC26A/SulP transporter" evidence="7">
    <location>
        <begin position="160"/>
        <end position="410"/>
    </location>
</feature>
<keyword evidence="3 6" id="KW-1133">Transmembrane helix</keyword>
<proteinExistence type="predicted"/>
<evidence type="ECO:0000259" key="7">
    <source>
        <dbReference type="Pfam" id="PF00916"/>
    </source>
</evidence>
<evidence type="ECO:0000256" key="2">
    <source>
        <dbReference type="ARBA" id="ARBA00022692"/>
    </source>
</evidence>
<evidence type="ECO:0000256" key="4">
    <source>
        <dbReference type="ARBA" id="ARBA00023136"/>
    </source>
</evidence>
<feature type="transmembrane region" description="Helical" evidence="6">
    <location>
        <begin position="324"/>
        <end position="341"/>
    </location>
</feature>
<protein>
    <submittedName>
        <fullName evidence="9">SLC26A/SulP transporter domain-containing protein</fullName>
    </submittedName>
</protein>
<accession>A0A914RMJ1</accession>
<evidence type="ECO:0000313" key="9">
    <source>
        <dbReference type="WBParaSite" id="PEQ_0000772401-mRNA-1"/>
    </source>
</evidence>
<reference evidence="9" key="1">
    <citation type="submission" date="2022-11" db="UniProtKB">
        <authorList>
            <consortium name="WormBaseParasite"/>
        </authorList>
    </citation>
    <scope>IDENTIFICATION</scope>
</reference>
<dbReference type="Proteomes" id="UP000887564">
    <property type="component" value="Unplaced"/>
</dbReference>
<dbReference type="GO" id="GO:0055085">
    <property type="term" value="P:transmembrane transport"/>
    <property type="evidence" value="ECO:0007669"/>
    <property type="project" value="InterPro"/>
</dbReference>
<dbReference type="Pfam" id="PF00916">
    <property type="entry name" value="Sulfate_transp"/>
    <property type="match status" value="1"/>
</dbReference>
<keyword evidence="4 6" id="KW-0472">Membrane</keyword>
<dbReference type="AlphaFoldDB" id="A0A914RMJ1"/>
<feature type="transmembrane region" description="Helical" evidence="6">
    <location>
        <begin position="290"/>
        <end position="312"/>
    </location>
</feature>
<dbReference type="InterPro" id="IPR001902">
    <property type="entry name" value="SLC26A/SulP_fam"/>
</dbReference>
<keyword evidence="8" id="KW-1185">Reference proteome</keyword>
<keyword evidence="2 6" id="KW-0812">Transmembrane</keyword>
<comment type="subcellular location">
    <subcellularLocation>
        <location evidence="1">Membrane</location>
        <topology evidence="1">Multi-pass membrane protein</topology>
    </subcellularLocation>
</comment>
<dbReference type="InterPro" id="IPR011547">
    <property type="entry name" value="SLC26A/SulP_dom"/>
</dbReference>